<evidence type="ECO:0000313" key="2">
    <source>
        <dbReference type="Proteomes" id="UP000289726"/>
    </source>
</evidence>
<dbReference type="AlphaFoldDB" id="A0A4P6MC27"/>
<protein>
    <submittedName>
        <fullName evidence="1">Uncharacterized protein</fullName>
    </submittedName>
</protein>
<accession>A0A4P6MC27</accession>
<evidence type="ECO:0000313" key="1">
    <source>
        <dbReference type="EMBL" id="QBF23793.1"/>
    </source>
</evidence>
<dbReference type="Proteomes" id="UP000289726">
    <property type="component" value="Chromosome"/>
</dbReference>
<gene>
    <name evidence="1" type="ORF">EXT02_01020</name>
</gene>
<organism evidence="1 2">
    <name type="scientific">'Catharanthus roseus' aster yellows phytoplasma</name>
    <dbReference type="NCBI Taxonomy" id="1193712"/>
    <lineage>
        <taxon>Bacteria</taxon>
        <taxon>Bacillati</taxon>
        <taxon>Mycoplasmatota</taxon>
        <taxon>Mollicutes</taxon>
        <taxon>Acholeplasmatales</taxon>
        <taxon>Acholeplasmataceae</taxon>
        <taxon>Candidatus Phytoplasma</taxon>
        <taxon>16SrI (Aster yellows group)</taxon>
    </lineage>
</organism>
<sequence>MRIIPYELYPYASDLALCALRKEFGMYDHCLNTCKNNKAMQPFLDMKRNYFYLSFDLWVLEMQQRKHYINSFHLFYANKHKYCLINTDFILILECCIQWEIKGFMPYNTSLSWFLVALKCLEQQQQEAKYQHNPHPNFVPIPSTNYYLDFCIYQKLLSWYKQTFMQANEKGNLKPKQLNMEEVKSYFQTQLKRI</sequence>
<proteinExistence type="predicted"/>
<keyword evidence="2" id="KW-1185">Reference proteome</keyword>
<name>A0A4P6MC27_9MOLU</name>
<dbReference type="RefSeq" id="WP_130427545.1">
    <property type="nucleotide sequence ID" value="NZ_CP035949.1"/>
</dbReference>
<reference evidence="1 2" key="1">
    <citation type="submission" date="2019-02" db="EMBL/GenBank/DDBJ databases">
        <title>Draft Genome Sequence of Maize Bushy Stunt-like Phytoplasma group 16SrI-B (Aster yellows) in South Africa.</title>
        <authorList>
            <person name="Coetzee B."/>
            <person name="Douglas-Smit N."/>
            <person name="Maree H.J."/>
            <person name="Burger J.T."/>
            <person name="Kruger K."/>
            <person name="Pietersen G."/>
        </authorList>
    </citation>
    <scope>NUCLEOTIDE SEQUENCE [LARGE SCALE GENOMIC DNA]</scope>
    <source>
        <strain evidence="1 2">De Villa</strain>
    </source>
</reference>
<dbReference type="EMBL" id="CP035949">
    <property type="protein sequence ID" value="QBF23793.1"/>
    <property type="molecule type" value="Genomic_DNA"/>
</dbReference>